<keyword evidence="10" id="KW-0325">Glycoprotein</keyword>
<evidence type="ECO:0000256" key="5">
    <source>
        <dbReference type="ARBA" id="ARBA00022679"/>
    </source>
</evidence>
<evidence type="ECO:0000256" key="4">
    <source>
        <dbReference type="ARBA" id="ARBA00022676"/>
    </source>
</evidence>
<dbReference type="GO" id="GO:0006004">
    <property type="term" value="P:fucose metabolic process"/>
    <property type="evidence" value="ECO:0007669"/>
    <property type="project" value="UniProtKB-KW"/>
</dbReference>
<keyword evidence="6" id="KW-0812">Transmembrane</keyword>
<keyword evidence="7" id="KW-0735">Signal-anchor</keyword>
<gene>
    <name evidence="16" type="ORF">CXB51_011408</name>
</gene>
<organism evidence="16 17">
    <name type="scientific">Gossypium anomalum</name>
    <dbReference type="NCBI Taxonomy" id="47600"/>
    <lineage>
        <taxon>Eukaryota</taxon>
        <taxon>Viridiplantae</taxon>
        <taxon>Streptophyta</taxon>
        <taxon>Embryophyta</taxon>
        <taxon>Tracheophyta</taxon>
        <taxon>Spermatophyta</taxon>
        <taxon>Magnoliopsida</taxon>
        <taxon>eudicotyledons</taxon>
        <taxon>Gunneridae</taxon>
        <taxon>Pentapetalae</taxon>
        <taxon>rosids</taxon>
        <taxon>malvids</taxon>
        <taxon>Malvales</taxon>
        <taxon>Malvaceae</taxon>
        <taxon>Malvoideae</taxon>
        <taxon>Gossypium</taxon>
    </lineage>
</organism>
<dbReference type="PANTHER" id="PTHR31741">
    <property type="entry name" value="OS02G0726500 PROTEIN-RELATED"/>
    <property type="match status" value="1"/>
</dbReference>
<feature type="region of interest" description="Disordered" evidence="14">
    <location>
        <begin position="40"/>
        <end position="61"/>
    </location>
</feature>
<dbReference type="EMBL" id="JAHUZN010000005">
    <property type="protein sequence ID" value="KAG8494017.1"/>
    <property type="molecule type" value="Genomic_DNA"/>
</dbReference>
<dbReference type="InterPro" id="IPR054059">
    <property type="entry name" value="MORF/ORRM1/DAG-like_MORF"/>
</dbReference>
<keyword evidence="9" id="KW-0472">Membrane</keyword>
<comment type="pathway">
    <text evidence="2">Glycan metabolism.</text>
</comment>
<keyword evidence="12" id="KW-0119">Carbohydrate metabolism</keyword>
<evidence type="ECO:0000256" key="2">
    <source>
        <dbReference type="ARBA" id="ARBA00004881"/>
    </source>
</evidence>
<evidence type="ECO:0000259" key="15">
    <source>
        <dbReference type="Pfam" id="PF21864"/>
    </source>
</evidence>
<dbReference type="GO" id="GO:0016020">
    <property type="term" value="C:membrane"/>
    <property type="evidence" value="ECO:0007669"/>
    <property type="project" value="UniProtKB-SubCell"/>
</dbReference>
<evidence type="ECO:0000256" key="3">
    <source>
        <dbReference type="ARBA" id="ARBA00007737"/>
    </source>
</evidence>
<dbReference type="InterPro" id="IPR012340">
    <property type="entry name" value="NA-bd_OB-fold"/>
</dbReference>
<evidence type="ECO:0000256" key="12">
    <source>
        <dbReference type="ARBA" id="ARBA00023277"/>
    </source>
</evidence>
<evidence type="ECO:0000313" key="16">
    <source>
        <dbReference type="EMBL" id="KAG8494017.1"/>
    </source>
</evidence>
<keyword evidence="17" id="KW-1185">Reference proteome</keyword>
<dbReference type="GO" id="GO:0016757">
    <property type="term" value="F:glycosyltransferase activity"/>
    <property type="evidence" value="ECO:0007669"/>
    <property type="project" value="UniProtKB-KW"/>
</dbReference>
<comment type="similarity">
    <text evidence="3">Belongs to the glycosyltransferase GT106 family.</text>
</comment>
<dbReference type="Pfam" id="PF21864">
    <property type="entry name" value="MORF_dom"/>
    <property type="match status" value="1"/>
</dbReference>
<dbReference type="Pfam" id="PF10250">
    <property type="entry name" value="O-FucT"/>
    <property type="match status" value="2"/>
</dbReference>
<evidence type="ECO:0000256" key="1">
    <source>
        <dbReference type="ARBA" id="ARBA00004606"/>
    </source>
</evidence>
<keyword evidence="11" id="KW-0294">Fucose metabolism</keyword>
<sequence length="456" mass="52452">MSVLPKSFLILSFRARPLPVFPSILIPKSLPRNRRTRTLSSVSASTFQSPPPSVSPETPTPIPPLSDSLRWVSRTAYCGDLSNQDLGFRVRLCGWVALHLVHGGLTFFNLRDHTGIVQTRTKTFGSGYSPLNNSSRLPSVFLYGRDSEHWLIILEFPERPKPLKEEMIDTYVKTLASVVGRKRKKRIYSVCTTRYTGFRAIFSKDLVEELRGNFISHLLGFRVYMVFPFSSVIGRRNGFSETMGFQKEKIINIGNFKTFILLHLHFARNYRSNGFLKVSCNGGLNQMRAAICDMVIVARLLNLTLVVPELDKTSFWADPSDFGDIFDVSHFIDSLMDEVWIIKRLPKKFNRKYGFQAFQMSPVSWSNEKYYLEQFQESGRNDTEMYAYPWWREKEIMSEERRQQGLCPLTPEEATIVLQAFDFDKETQICIASGEICGNERRLASLRAAFPHIVRF</sequence>
<dbReference type="GO" id="GO:0009507">
    <property type="term" value="C:chloroplast"/>
    <property type="evidence" value="ECO:0007669"/>
    <property type="project" value="TreeGrafter"/>
</dbReference>
<evidence type="ECO:0000256" key="11">
    <source>
        <dbReference type="ARBA" id="ARBA00023253"/>
    </source>
</evidence>
<evidence type="ECO:0000256" key="14">
    <source>
        <dbReference type="SAM" id="MobiDB-lite"/>
    </source>
</evidence>
<dbReference type="AlphaFoldDB" id="A0A8J6D0D8"/>
<keyword evidence="5" id="KW-0808">Transferase</keyword>
<evidence type="ECO:0000256" key="9">
    <source>
        <dbReference type="ARBA" id="ARBA00023136"/>
    </source>
</evidence>
<evidence type="ECO:0000313" key="17">
    <source>
        <dbReference type="Proteomes" id="UP000701853"/>
    </source>
</evidence>
<keyword evidence="8" id="KW-1133">Transmembrane helix</keyword>
<feature type="domain" description="MORF/ORRM1/DAG-like MORF" evidence="15">
    <location>
        <begin position="148"/>
        <end position="211"/>
    </location>
</feature>
<dbReference type="InterPro" id="IPR019378">
    <property type="entry name" value="GDP-Fuc_O-FucTrfase"/>
</dbReference>
<reference evidence="16 17" key="1">
    <citation type="journal article" date="2021" name="bioRxiv">
        <title>The Gossypium anomalum genome as a resource for cotton improvement and evolutionary analysis of hybrid incompatibility.</title>
        <authorList>
            <person name="Grover C.E."/>
            <person name="Yuan D."/>
            <person name="Arick M.A."/>
            <person name="Miller E.R."/>
            <person name="Hu G."/>
            <person name="Peterson D.G."/>
            <person name="Wendel J.F."/>
            <person name="Udall J.A."/>
        </authorList>
    </citation>
    <scope>NUCLEOTIDE SEQUENCE [LARGE SCALE GENOMIC DNA]</scope>
    <source>
        <strain evidence="16">JFW-Udall</strain>
        <tissue evidence="16">Leaf</tissue>
    </source>
</reference>
<accession>A0A8J6D0D8</accession>
<evidence type="ECO:0000256" key="8">
    <source>
        <dbReference type="ARBA" id="ARBA00022989"/>
    </source>
</evidence>
<evidence type="ECO:0000256" key="13">
    <source>
        <dbReference type="ARBA" id="ARBA00030350"/>
    </source>
</evidence>
<protein>
    <recommendedName>
        <fullName evidence="13">O-fucosyltransferase family protein</fullName>
    </recommendedName>
</protein>
<name>A0A8J6D0D8_9ROSI</name>
<dbReference type="PANTHER" id="PTHR31741:SF51">
    <property type="entry name" value="RHAMNOGALACTURONAN I RHAMNOSYLTRANSFERASE 1"/>
    <property type="match status" value="1"/>
</dbReference>
<comment type="subcellular location">
    <subcellularLocation>
        <location evidence="1">Membrane</location>
        <topology evidence="1">Single-pass type II membrane protein</topology>
    </subcellularLocation>
</comment>
<dbReference type="OrthoDB" id="1874781at2759"/>
<keyword evidence="4" id="KW-0328">Glycosyltransferase</keyword>
<proteinExistence type="inferred from homology"/>
<dbReference type="SUPFAM" id="SSF50249">
    <property type="entry name" value="Nucleic acid-binding proteins"/>
    <property type="match status" value="1"/>
</dbReference>
<evidence type="ECO:0000256" key="6">
    <source>
        <dbReference type="ARBA" id="ARBA00022692"/>
    </source>
</evidence>
<feature type="compositionally biased region" description="Pro residues" evidence="14">
    <location>
        <begin position="49"/>
        <end position="61"/>
    </location>
</feature>
<comment type="caution">
    <text evidence="16">The sequence shown here is derived from an EMBL/GenBank/DDBJ whole genome shotgun (WGS) entry which is preliminary data.</text>
</comment>
<dbReference type="Proteomes" id="UP000701853">
    <property type="component" value="Chromosome 5"/>
</dbReference>
<dbReference type="Gene3D" id="2.40.50.140">
    <property type="entry name" value="Nucleic acid-binding proteins"/>
    <property type="match status" value="1"/>
</dbReference>
<evidence type="ECO:0000256" key="10">
    <source>
        <dbReference type="ARBA" id="ARBA00023180"/>
    </source>
</evidence>
<evidence type="ECO:0000256" key="7">
    <source>
        <dbReference type="ARBA" id="ARBA00022968"/>
    </source>
</evidence>